<sequence>MKIKKILFFALATITLWSCSSDEDSNVLPDNFDNGAIISIANLTSNVIFDDNLEGGIDVNLEYRDSENGALLDKLDVYVSYFDRSENVGDSSNAIFGELLLRTVEETDFSNGENEFPVHNLVITTQDFLDLTNNTLDGIAPSDEFLTRFELTLTDGRVFSTNNTGNNGGLISNFNMLTRVE</sequence>
<proteinExistence type="predicted"/>
<reference evidence="3" key="1">
    <citation type="journal article" date="2019" name="Int. J. Syst. Evol. Microbiol.">
        <title>The Global Catalogue of Microorganisms (GCM) 10K type strain sequencing project: providing services to taxonomists for standard genome sequencing and annotation.</title>
        <authorList>
            <consortium name="The Broad Institute Genomics Platform"/>
            <consortium name="The Broad Institute Genome Sequencing Center for Infectious Disease"/>
            <person name="Wu L."/>
            <person name="Ma J."/>
        </authorList>
    </citation>
    <scope>NUCLEOTIDE SEQUENCE [LARGE SCALE GENOMIC DNA]</scope>
    <source>
        <strain evidence="3">YJ-61-S</strain>
    </source>
</reference>
<keyword evidence="3" id="KW-1185">Reference proteome</keyword>
<comment type="caution">
    <text evidence="2">The sequence shown here is derived from an EMBL/GenBank/DDBJ whole genome shotgun (WGS) entry which is preliminary data.</text>
</comment>
<name>A0ABV9HRA1_9FLAO</name>
<dbReference type="RefSeq" id="WP_379976897.1">
    <property type="nucleotide sequence ID" value="NZ_JBHSFV010000001.1"/>
</dbReference>
<keyword evidence="1" id="KW-0732">Signal</keyword>
<feature type="chain" id="PRO_5046556585" evidence="1">
    <location>
        <begin position="21"/>
        <end position="181"/>
    </location>
</feature>
<accession>A0ABV9HRA1</accession>
<feature type="signal peptide" evidence="1">
    <location>
        <begin position="1"/>
        <end position="20"/>
    </location>
</feature>
<evidence type="ECO:0000313" key="3">
    <source>
        <dbReference type="Proteomes" id="UP001596043"/>
    </source>
</evidence>
<organism evidence="2 3">
    <name type="scientific">Dokdonia ponticola</name>
    <dbReference type="NCBI Taxonomy" id="2041041"/>
    <lineage>
        <taxon>Bacteria</taxon>
        <taxon>Pseudomonadati</taxon>
        <taxon>Bacteroidota</taxon>
        <taxon>Flavobacteriia</taxon>
        <taxon>Flavobacteriales</taxon>
        <taxon>Flavobacteriaceae</taxon>
        <taxon>Dokdonia</taxon>
    </lineage>
</organism>
<protein>
    <submittedName>
        <fullName evidence="2">Uncharacterized protein</fullName>
    </submittedName>
</protein>
<evidence type="ECO:0000313" key="2">
    <source>
        <dbReference type="EMBL" id="MFC4632696.1"/>
    </source>
</evidence>
<gene>
    <name evidence="2" type="ORF">ACFO3O_02190</name>
</gene>
<evidence type="ECO:0000256" key="1">
    <source>
        <dbReference type="SAM" id="SignalP"/>
    </source>
</evidence>
<dbReference type="Proteomes" id="UP001596043">
    <property type="component" value="Unassembled WGS sequence"/>
</dbReference>
<dbReference type="EMBL" id="JBHSFV010000001">
    <property type="protein sequence ID" value="MFC4632696.1"/>
    <property type="molecule type" value="Genomic_DNA"/>
</dbReference>